<feature type="compositionally biased region" description="Acidic residues" evidence="1">
    <location>
        <begin position="41"/>
        <end position="74"/>
    </location>
</feature>
<keyword evidence="2" id="KW-0472">Membrane</keyword>
<feature type="chain" id="PRO_5003193860" description="Syndecan/Neurexin domain-containing protein" evidence="3">
    <location>
        <begin position="17"/>
        <end position="120"/>
    </location>
</feature>
<sequence>MRFFLLIGLFFAAVFAQENIEDALEGTDLLNNDEVAAADPSELDIIDPETKTEDDEEENESPDSEDEPEAEAEPEAEKEPVPEREGFSGGSFVGGIVFAVVVMGLAIVGYRYWQSQRNML</sequence>
<dbReference type="EMBL" id="FN654362">
    <property type="protein sequence ID" value="CBY32625.1"/>
    <property type="molecule type" value="Genomic_DNA"/>
</dbReference>
<keyword evidence="3" id="KW-0732">Signal</keyword>
<accession>E4YAN8</accession>
<dbReference type="Proteomes" id="UP000011014">
    <property type="component" value="Unassembled WGS sequence"/>
</dbReference>
<keyword evidence="2" id="KW-1133">Transmembrane helix</keyword>
<name>E4YAN8_OIKDI</name>
<evidence type="ECO:0000256" key="2">
    <source>
        <dbReference type="SAM" id="Phobius"/>
    </source>
</evidence>
<evidence type="ECO:0000256" key="1">
    <source>
        <dbReference type="SAM" id="MobiDB-lite"/>
    </source>
</evidence>
<reference evidence="4" key="1">
    <citation type="journal article" date="2010" name="Science">
        <title>Plasticity of animal genome architecture unmasked by rapid evolution of a pelagic tunicate.</title>
        <authorList>
            <person name="Denoeud F."/>
            <person name="Henriet S."/>
            <person name="Mungpakdee S."/>
            <person name="Aury J.M."/>
            <person name="Da Silva C."/>
            <person name="Brinkmann H."/>
            <person name="Mikhaleva J."/>
            <person name="Olsen L.C."/>
            <person name="Jubin C."/>
            <person name="Canestro C."/>
            <person name="Bouquet J.M."/>
            <person name="Danks G."/>
            <person name="Poulain J."/>
            <person name="Campsteijn C."/>
            <person name="Adamski M."/>
            <person name="Cross I."/>
            <person name="Yadetie F."/>
            <person name="Muffato M."/>
            <person name="Louis A."/>
            <person name="Butcher S."/>
            <person name="Tsagkogeorga G."/>
            <person name="Konrad A."/>
            <person name="Singh S."/>
            <person name="Jensen M.F."/>
            <person name="Cong E.H."/>
            <person name="Eikeseth-Otteraa H."/>
            <person name="Noel B."/>
            <person name="Anthouard V."/>
            <person name="Porcel B.M."/>
            <person name="Kachouri-Lafond R."/>
            <person name="Nishino A."/>
            <person name="Ugolini M."/>
            <person name="Chourrout P."/>
            <person name="Nishida H."/>
            <person name="Aasland R."/>
            <person name="Huzurbazar S."/>
            <person name="Westhof E."/>
            <person name="Delsuc F."/>
            <person name="Lehrach H."/>
            <person name="Reinhardt R."/>
            <person name="Weissenbach J."/>
            <person name="Roy S.W."/>
            <person name="Artiguenave F."/>
            <person name="Postlethwait J.H."/>
            <person name="Manak J.R."/>
            <person name="Thompson E.M."/>
            <person name="Jaillon O."/>
            <person name="Du Pasquier L."/>
            <person name="Boudinot P."/>
            <person name="Liberles D.A."/>
            <person name="Volff J.N."/>
            <person name="Philippe H."/>
            <person name="Lenhard B."/>
            <person name="Roest Crollius H."/>
            <person name="Wincker P."/>
            <person name="Chourrout D."/>
        </authorList>
    </citation>
    <scope>NUCLEOTIDE SEQUENCE [LARGE SCALE GENOMIC DNA]</scope>
</reference>
<protein>
    <recommendedName>
        <fullName evidence="5">Syndecan/Neurexin domain-containing protein</fullName>
    </recommendedName>
</protein>
<proteinExistence type="predicted"/>
<keyword evidence="2" id="KW-0812">Transmembrane</keyword>
<evidence type="ECO:0000256" key="3">
    <source>
        <dbReference type="SAM" id="SignalP"/>
    </source>
</evidence>
<feature type="region of interest" description="Disordered" evidence="1">
    <location>
        <begin position="36"/>
        <end position="86"/>
    </location>
</feature>
<feature type="signal peptide" evidence="3">
    <location>
        <begin position="1"/>
        <end position="16"/>
    </location>
</feature>
<feature type="compositionally biased region" description="Basic and acidic residues" evidence="1">
    <location>
        <begin position="75"/>
        <end position="86"/>
    </location>
</feature>
<organism evidence="4">
    <name type="scientific">Oikopleura dioica</name>
    <name type="common">Tunicate</name>
    <dbReference type="NCBI Taxonomy" id="34765"/>
    <lineage>
        <taxon>Eukaryota</taxon>
        <taxon>Metazoa</taxon>
        <taxon>Chordata</taxon>
        <taxon>Tunicata</taxon>
        <taxon>Appendicularia</taxon>
        <taxon>Copelata</taxon>
        <taxon>Oikopleuridae</taxon>
        <taxon>Oikopleura</taxon>
    </lineage>
</organism>
<gene>
    <name evidence="4" type="ORF">GSOID_T00031966001</name>
</gene>
<feature type="transmembrane region" description="Helical" evidence="2">
    <location>
        <begin position="92"/>
        <end position="113"/>
    </location>
</feature>
<evidence type="ECO:0008006" key="5">
    <source>
        <dbReference type="Google" id="ProtNLM"/>
    </source>
</evidence>
<dbReference type="AlphaFoldDB" id="E4YAN8"/>
<evidence type="ECO:0000313" key="4">
    <source>
        <dbReference type="EMBL" id="CBY32625.1"/>
    </source>
</evidence>